<accession>A0A6J1WTV6</accession>
<feature type="region of interest" description="Disordered" evidence="1">
    <location>
        <begin position="821"/>
        <end position="886"/>
    </location>
</feature>
<dbReference type="GO" id="GO:0030154">
    <property type="term" value="P:cell differentiation"/>
    <property type="evidence" value="ECO:0007669"/>
    <property type="project" value="TreeGrafter"/>
</dbReference>
<dbReference type="OrthoDB" id="8965057at2759"/>
<feature type="compositionally biased region" description="Basic and acidic residues" evidence="1">
    <location>
        <begin position="835"/>
        <end position="848"/>
    </location>
</feature>
<feature type="region of interest" description="Disordered" evidence="1">
    <location>
        <begin position="1511"/>
        <end position="1586"/>
    </location>
</feature>
<feature type="compositionally biased region" description="Polar residues" evidence="1">
    <location>
        <begin position="1307"/>
        <end position="1318"/>
    </location>
</feature>
<dbReference type="FunCoup" id="A0A6J1WTV6">
    <property type="interactions" value="19"/>
</dbReference>
<proteinExistence type="predicted"/>
<feature type="region of interest" description="Disordered" evidence="1">
    <location>
        <begin position="1649"/>
        <end position="1692"/>
    </location>
</feature>
<dbReference type="PANTHER" id="PTHR23039">
    <property type="entry name" value="NANCE-HORAN SYNDROME PROTEIN"/>
    <property type="match status" value="1"/>
</dbReference>
<feature type="region of interest" description="Disordered" evidence="1">
    <location>
        <begin position="347"/>
        <end position="550"/>
    </location>
</feature>
<name>A0A6J1WTV6_GALME</name>
<protein>
    <submittedName>
        <fullName evidence="3">Uncharacterized protein LOC113515683</fullName>
    </submittedName>
</protein>
<dbReference type="CTD" id="53563"/>
<evidence type="ECO:0000256" key="1">
    <source>
        <dbReference type="SAM" id="MobiDB-lite"/>
    </source>
</evidence>
<sequence length="1692" mass="187142">MPFVQRVVEPKYLSRTSLRGEDGKPRVNDEELQAVTNCTLSNALRQLASLVLLAEDIFSELTSQLQGITERSKVAQTKIEKIHEIVQNYDPKKVPVPEGSLSDFAVRKVHYTASNPLKKGLFTPDTRPASLRNLYEKATTDRLSASILDQLRRDSQYSPYLLCTPILSSKRRRIYHKLDVDIETHIPTVVEHLRKWTSKEAIGDVTALPDASMRIANSVTLTPDELSECGSGDEEPIDHRLPSPEEQLRVIASKFPPEVVAIDTSGKFFDRMCTSRKSLHIEVTGETDTVKRRTRTRKPRGKRRNTISGTDQKELREAIAGDTSNAAATEEIEDITVIRSKSSDLLKKSPIDPVTKKGHFNSLKQWGKNRLKMIGRSPSASRDSFKDNLKVERSKDSKSPTRQEENEKQETVTLRKKRPGDEDRRTHQRCASYSSSEKSIGVPASIPPTATINSTVKLRGTSVQRRLKRSGIGKEEPHSSSGNWSASSESGRTSIGSEITTTTVPPKSTTSAATSNNSLNLHHGPPSSIISRRRFMNTSGSGSVTSEGTLTPDIIHDLHEDLETSSEFSCDTEGYYTSFHMDSGLKTLKEEEVCPSTPMHTSNALSNSSNSQTLTAENEYELFGKGSTSTTTSSAGTVCTALMAAGSDRSLVIGPTVPERKSSLTKMIRSRSNNIHSANASLDRSMNSTFSKSPFSSLKFNSVQSYPDKKIYNHSSPEINEVSHSTITITRNVGNHREITAVAEVHTETELESTKKSTGTSSPDSGHNTSSSPIEDSVSSAHGKNSLSEQDYSESSDLEGTDRIERIRYKTTINSSRIPSLCVITPTNSDDESEESNKDTDASRKQDNEEVNTTFKKISNRPKLDLPSEDKIKEIKNSNETTKTNKVHTQINLKSSLQPLNNLMCKLKGVLPHKLSNKKSPTTKDPCINDDIYDAGDYVTIADVRNNNQKMSLNRSVYGNNDIVRKNLQAVLSGRPETEYVSLNELPNCLSGSKDFLENTLEEKPSPVIEEIQRKGAKVTLDSQGQVIYSSDTLKRRKGAHTTFEPGPFVQEVCPTTTIVQRETADVVKVTDETDFPYEPPLASSKPTSPQLGKMIIKAPIEPDGPVTTEFVPLPPPKPSTIITATPFTEITALTSQPSVRNDRDLPRVVEAITRTGAYVNIHDAEGVSLSPTKDDLADYRHSCADKPYLNMPQNTPQDKVTAINLNTLIPTQHRYNTAHLRGRHGIINYNNNQSNVTKEQLKFWTLPKRSTMELNAPRPMTPEQRKSVFNTTKPDTRTLTHGQLGIPHPPSVNDESIRISPIDPRTSGSFKSSTPSNKENVVDLGAKLLSPVKSTMTNEELYAVIHKSKKKLNIKDHVERSESPALSTVSLSPVNSETSLYTKGTQRHPETGYLGDPRNRMSWSPADKQQVLLYPSSGFSKPETTSCADRFGPVPQTSRLDFKKLLLQHSVKLNTMHPQNKVNKLSAVEQLKLSKEKAQIPLTPTTNRTQMNILDLSGSPKTYTHRKVIKANPQPASPGRTSALIKEHKNTPKILLSPKSQWRFSSPRSDVLSTPIPEANNEDENSNSSGEKHDRSPNNPPCKTVPIVTNQHFGARRNLIPINENNFETENDFSGSIDHGVFPLSTDFAKSHSLSRSEIMQAKRAEFFNTSPDSSPPKFTSFKISTAGPSSRSKASPERGKISPTTLETAL</sequence>
<organism evidence="2 3">
    <name type="scientific">Galleria mellonella</name>
    <name type="common">Greater wax moth</name>
    <dbReference type="NCBI Taxonomy" id="7137"/>
    <lineage>
        <taxon>Eukaryota</taxon>
        <taxon>Metazoa</taxon>
        <taxon>Ecdysozoa</taxon>
        <taxon>Arthropoda</taxon>
        <taxon>Hexapoda</taxon>
        <taxon>Insecta</taxon>
        <taxon>Pterygota</taxon>
        <taxon>Neoptera</taxon>
        <taxon>Endopterygota</taxon>
        <taxon>Lepidoptera</taxon>
        <taxon>Glossata</taxon>
        <taxon>Ditrysia</taxon>
        <taxon>Pyraloidea</taxon>
        <taxon>Pyralidae</taxon>
        <taxon>Galleriinae</taxon>
        <taxon>Galleria</taxon>
    </lineage>
</organism>
<feature type="compositionally biased region" description="Low complexity" evidence="1">
    <location>
        <begin position="538"/>
        <end position="550"/>
    </location>
</feature>
<feature type="region of interest" description="Disordered" evidence="1">
    <location>
        <begin position="744"/>
        <end position="799"/>
    </location>
</feature>
<dbReference type="KEGG" id="gmw:113515683"/>
<feature type="compositionally biased region" description="Basic and acidic residues" evidence="1">
    <location>
        <begin position="862"/>
        <end position="877"/>
    </location>
</feature>
<feature type="compositionally biased region" description="Low complexity" evidence="1">
    <location>
        <begin position="500"/>
        <end position="518"/>
    </location>
</feature>
<feature type="compositionally biased region" description="Polar residues" evidence="1">
    <location>
        <begin position="1663"/>
        <end position="1675"/>
    </location>
</feature>
<keyword evidence="2" id="KW-1185">Reference proteome</keyword>
<feature type="region of interest" description="Disordered" evidence="1">
    <location>
        <begin position="286"/>
        <end position="313"/>
    </location>
</feature>
<dbReference type="RefSeq" id="XP_026755750.1">
    <property type="nucleotide sequence ID" value="XM_026899949.3"/>
</dbReference>
<feature type="compositionally biased region" description="Polar residues" evidence="1">
    <location>
        <begin position="448"/>
        <end position="464"/>
    </location>
</feature>
<feature type="compositionally biased region" description="Basic and acidic residues" evidence="1">
    <location>
        <begin position="744"/>
        <end position="755"/>
    </location>
</feature>
<feature type="compositionally biased region" description="Basic and acidic residues" evidence="1">
    <location>
        <begin position="383"/>
        <end position="410"/>
    </location>
</feature>
<feature type="compositionally biased region" description="Polar residues" evidence="1">
    <location>
        <begin position="1539"/>
        <end position="1553"/>
    </location>
</feature>
<feature type="compositionally biased region" description="Low complexity" evidence="1">
    <location>
        <begin position="479"/>
        <end position="490"/>
    </location>
</feature>
<evidence type="ECO:0000313" key="2">
    <source>
        <dbReference type="Proteomes" id="UP001652740"/>
    </source>
</evidence>
<dbReference type="Proteomes" id="UP001652740">
    <property type="component" value="Unplaced"/>
</dbReference>
<dbReference type="PANTHER" id="PTHR23039:SF9">
    <property type="entry name" value="LOW QUALITY PROTEIN: NHS-LIKE PROTEIN 1"/>
    <property type="match status" value="1"/>
</dbReference>
<dbReference type="Pfam" id="PF15273">
    <property type="entry name" value="NHS"/>
    <property type="match status" value="1"/>
</dbReference>
<feature type="region of interest" description="Disordered" evidence="1">
    <location>
        <begin position="1277"/>
        <end position="1318"/>
    </location>
</feature>
<dbReference type="InterPro" id="IPR024845">
    <property type="entry name" value="NHS-like"/>
</dbReference>
<feature type="region of interest" description="Disordered" evidence="1">
    <location>
        <begin position="1378"/>
        <end position="1401"/>
    </location>
</feature>
<dbReference type="Gene3D" id="1.20.5.340">
    <property type="match status" value="1"/>
</dbReference>
<gene>
    <name evidence="3" type="primary">LOC113515683</name>
</gene>
<evidence type="ECO:0000313" key="3">
    <source>
        <dbReference type="RefSeq" id="XP_026755750.1"/>
    </source>
</evidence>
<dbReference type="GeneID" id="113515683"/>
<reference evidence="3" key="1">
    <citation type="submission" date="2025-08" db="UniProtKB">
        <authorList>
            <consortium name="RefSeq"/>
        </authorList>
    </citation>
    <scope>IDENTIFICATION</scope>
    <source>
        <tissue evidence="3">Whole larvae</tissue>
    </source>
</reference>
<feature type="compositionally biased region" description="Polar residues" evidence="1">
    <location>
        <begin position="763"/>
        <end position="790"/>
    </location>
</feature>
<feature type="compositionally biased region" description="Polar residues" evidence="1">
    <location>
        <begin position="429"/>
        <end position="438"/>
    </location>
</feature>
<dbReference type="InParanoid" id="A0A6J1WTV6"/>
<feature type="compositionally biased region" description="Basic residues" evidence="1">
    <location>
        <begin position="292"/>
        <end position="305"/>
    </location>
</feature>